<accession>A0A7J7ISJ4</accession>
<gene>
    <name evidence="1" type="ORF">EB796_024841</name>
</gene>
<comment type="caution">
    <text evidence="1">The sequence shown here is derived from an EMBL/GenBank/DDBJ whole genome shotgun (WGS) entry which is preliminary data.</text>
</comment>
<dbReference type="Proteomes" id="UP000593567">
    <property type="component" value="Unassembled WGS sequence"/>
</dbReference>
<dbReference type="EMBL" id="VXIV02003457">
    <property type="protein sequence ID" value="KAF6016860.1"/>
    <property type="molecule type" value="Genomic_DNA"/>
</dbReference>
<keyword evidence="2" id="KW-1185">Reference proteome</keyword>
<evidence type="ECO:0000313" key="2">
    <source>
        <dbReference type="Proteomes" id="UP000593567"/>
    </source>
</evidence>
<proteinExistence type="predicted"/>
<organism evidence="1 2">
    <name type="scientific">Bugula neritina</name>
    <name type="common">Brown bryozoan</name>
    <name type="synonym">Sertularia neritina</name>
    <dbReference type="NCBI Taxonomy" id="10212"/>
    <lineage>
        <taxon>Eukaryota</taxon>
        <taxon>Metazoa</taxon>
        <taxon>Spiralia</taxon>
        <taxon>Lophotrochozoa</taxon>
        <taxon>Bryozoa</taxon>
        <taxon>Gymnolaemata</taxon>
        <taxon>Cheilostomatida</taxon>
        <taxon>Flustrina</taxon>
        <taxon>Buguloidea</taxon>
        <taxon>Bugulidae</taxon>
        <taxon>Bugula</taxon>
    </lineage>
</organism>
<dbReference type="AlphaFoldDB" id="A0A7J7ISJ4"/>
<reference evidence="1" key="1">
    <citation type="submission" date="2020-06" db="EMBL/GenBank/DDBJ databases">
        <title>Draft genome of Bugula neritina, a colonial animal packing powerful symbionts and potential medicines.</title>
        <authorList>
            <person name="Rayko M."/>
        </authorList>
    </citation>
    <scope>NUCLEOTIDE SEQUENCE [LARGE SCALE GENOMIC DNA]</scope>
    <source>
        <strain evidence="1">Kwan_BN1</strain>
    </source>
</reference>
<evidence type="ECO:0000313" key="1">
    <source>
        <dbReference type="EMBL" id="KAF6016860.1"/>
    </source>
</evidence>
<name>A0A7J7ISJ4_BUGNE</name>
<sequence>MLTKFFGYEGVVADGENLRLTQAFSDPNKYNTKLYQPIRKGELFFIEVELIISQVTEADAGSYMLEYIKQSVTHEAMNKLDVELSI</sequence>
<protein>
    <submittedName>
        <fullName evidence="1">Uncharacterized protein</fullName>
    </submittedName>
</protein>